<protein>
    <submittedName>
        <fullName evidence="1">Uncharacterized protein</fullName>
    </submittedName>
</protein>
<dbReference type="EMBL" id="JAEFBJ010000011">
    <property type="protein sequence ID" value="KAG7556933.1"/>
    <property type="molecule type" value="Genomic_DNA"/>
</dbReference>
<gene>
    <name evidence="1" type="ORF">ISN44_As11g029360</name>
</gene>
<proteinExistence type="predicted"/>
<comment type="caution">
    <text evidence="1">The sequence shown here is derived from an EMBL/GenBank/DDBJ whole genome shotgun (WGS) entry which is preliminary data.</text>
</comment>
<evidence type="ECO:0000313" key="1">
    <source>
        <dbReference type="EMBL" id="KAG7556933.1"/>
    </source>
</evidence>
<keyword evidence="2" id="KW-1185">Reference proteome</keyword>
<organism evidence="1 2">
    <name type="scientific">Arabidopsis suecica</name>
    <name type="common">Swedish thale-cress</name>
    <name type="synonym">Cardaminopsis suecica</name>
    <dbReference type="NCBI Taxonomy" id="45249"/>
    <lineage>
        <taxon>Eukaryota</taxon>
        <taxon>Viridiplantae</taxon>
        <taxon>Streptophyta</taxon>
        <taxon>Embryophyta</taxon>
        <taxon>Tracheophyta</taxon>
        <taxon>Spermatophyta</taxon>
        <taxon>Magnoliopsida</taxon>
        <taxon>eudicotyledons</taxon>
        <taxon>Gunneridae</taxon>
        <taxon>Pentapetalae</taxon>
        <taxon>rosids</taxon>
        <taxon>malvids</taxon>
        <taxon>Brassicales</taxon>
        <taxon>Brassicaceae</taxon>
        <taxon>Camelineae</taxon>
        <taxon>Arabidopsis</taxon>
    </lineage>
</organism>
<sequence>VSISHSLKLVPPSLSRSLNHCPVPLAFSLVLHRSPFPSLSISVLFLISISISPSQSCSLLISTIYISKSNRYGLIDMYLTVLVAEFRT</sequence>
<dbReference type="Proteomes" id="UP000694251">
    <property type="component" value="Chromosome 11"/>
</dbReference>
<evidence type="ECO:0000313" key="2">
    <source>
        <dbReference type="Proteomes" id="UP000694251"/>
    </source>
</evidence>
<accession>A0A8T1ZFG4</accession>
<feature type="non-terminal residue" evidence="1">
    <location>
        <position position="1"/>
    </location>
</feature>
<dbReference type="AlphaFoldDB" id="A0A8T1ZFG4"/>
<name>A0A8T1ZFG4_ARASU</name>
<reference evidence="1 2" key="1">
    <citation type="submission" date="2020-12" db="EMBL/GenBank/DDBJ databases">
        <title>Concerted genomic and epigenomic changes stabilize Arabidopsis allopolyploids.</title>
        <authorList>
            <person name="Chen Z."/>
        </authorList>
    </citation>
    <scope>NUCLEOTIDE SEQUENCE [LARGE SCALE GENOMIC DNA]</scope>
    <source>
        <strain evidence="1">As9502</strain>
        <tissue evidence="1">Leaf</tissue>
    </source>
</reference>